<dbReference type="GO" id="GO:0009307">
    <property type="term" value="P:DNA restriction-modification system"/>
    <property type="evidence" value="ECO:0007669"/>
    <property type="project" value="InterPro"/>
</dbReference>
<dbReference type="EMBL" id="PVWG01000001">
    <property type="protein sequence ID" value="PSB21862.1"/>
    <property type="molecule type" value="Genomic_DNA"/>
</dbReference>
<organism evidence="2 3">
    <name type="scientific">Phormidesmis priestleyi ULC007</name>
    <dbReference type="NCBI Taxonomy" id="1920490"/>
    <lineage>
        <taxon>Bacteria</taxon>
        <taxon>Bacillati</taxon>
        <taxon>Cyanobacteriota</taxon>
        <taxon>Cyanophyceae</taxon>
        <taxon>Leptolyngbyales</taxon>
        <taxon>Leptolyngbyaceae</taxon>
        <taxon>Phormidesmis</taxon>
    </lineage>
</organism>
<dbReference type="Pfam" id="PF04471">
    <property type="entry name" value="Mrr_cat"/>
    <property type="match status" value="1"/>
</dbReference>
<evidence type="ECO:0000313" key="3">
    <source>
        <dbReference type="Proteomes" id="UP000238634"/>
    </source>
</evidence>
<reference evidence="2 3" key="2">
    <citation type="submission" date="2018-03" db="EMBL/GenBank/DDBJ databases">
        <title>The ancient ancestry and fast evolution of plastids.</title>
        <authorList>
            <person name="Moore K.R."/>
            <person name="Magnabosco C."/>
            <person name="Momper L."/>
            <person name="Gold D.A."/>
            <person name="Bosak T."/>
            <person name="Fournier G.P."/>
        </authorList>
    </citation>
    <scope>NUCLEOTIDE SEQUENCE [LARGE SCALE GENOMIC DNA]</scope>
    <source>
        <strain evidence="2 3">ULC007</strain>
    </source>
</reference>
<evidence type="ECO:0000259" key="1">
    <source>
        <dbReference type="Pfam" id="PF04471"/>
    </source>
</evidence>
<dbReference type="STRING" id="1920490.GCA_001895925_00561"/>
<feature type="domain" description="Restriction endonuclease type IV Mrr" evidence="1">
    <location>
        <begin position="14"/>
        <end position="58"/>
    </location>
</feature>
<sequence length="122" mass="13792">MKSAEALANKNDFQVKSGKVDSRDIRDLLGTMTREKAALGIFITLKKPTKDMLQEAKTCGLYHHKIMGCSYDKIAIVTIQDMIENGLRLHVPLSMEVLKSAQRKNQEDNQLPIFLEQMDEAV</sequence>
<proteinExistence type="predicted"/>
<dbReference type="InterPro" id="IPR007560">
    <property type="entry name" value="Restrct_endonuc_IV_Mrr"/>
</dbReference>
<dbReference type="GO" id="GO:0003677">
    <property type="term" value="F:DNA binding"/>
    <property type="evidence" value="ECO:0007669"/>
    <property type="project" value="InterPro"/>
</dbReference>
<dbReference type="AlphaFoldDB" id="A0A2T1DN26"/>
<keyword evidence="3" id="KW-1185">Reference proteome</keyword>
<dbReference type="GO" id="GO:0004519">
    <property type="term" value="F:endonuclease activity"/>
    <property type="evidence" value="ECO:0007669"/>
    <property type="project" value="InterPro"/>
</dbReference>
<comment type="caution">
    <text evidence="2">The sequence shown here is derived from an EMBL/GenBank/DDBJ whole genome shotgun (WGS) entry which is preliminary data.</text>
</comment>
<name>A0A2T1DN26_9CYAN</name>
<accession>A0A2T1DN26</accession>
<protein>
    <recommendedName>
        <fullName evidence="1">Restriction endonuclease type IV Mrr domain-containing protein</fullName>
    </recommendedName>
</protein>
<dbReference type="Proteomes" id="UP000238634">
    <property type="component" value="Unassembled WGS sequence"/>
</dbReference>
<reference evidence="2 3" key="1">
    <citation type="submission" date="2018-02" db="EMBL/GenBank/DDBJ databases">
        <authorList>
            <person name="Cohen D.B."/>
            <person name="Kent A.D."/>
        </authorList>
    </citation>
    <scope>NUCLEOTIDE SEQUENCE [LARGE SCALE GENOMIC DNA]</scope>
    <source>
        <strain evidence="2 3">ULC007</strain>
    </source>
</reference>
<gene>
    <name evidence="2" type="ORF">C7B65_00075</name>
</gene>
<evidence type="ECO:0000313" key="2">
    <source>
        <dbReference type="EMBL" id="PSB21862.1"/>
    </source>
</evidence>